<feature type="region of interest" description="Disordered" evidence="2">
    <location>
        <begin position="92"/>
        <end position="130"/>
    </location>
</feature>
<evidence type="ECO:0000256" key="2">
    <source>
        <dbReference type="SAM" id="MobiDB-lite"/>
    </source>
</evidence>
<organism evidence="3 4">
    <name type="scientific">Nephila pilipes</name>
    <name type="common">Giant wood spider</name>
    <name type="synonym">Nephila maculata</name>
    <dbReference type="NCBI Taxonomy" id="299642"/>
    <lineage>
        <taxon>Eukaryota</taxon>
        <taxon>Metazoa</taxon>
        <taxon>Ecdysozoa</taxon>
        <taxon>Arthropoda</taxon>
        <taxon>Chelicerata</taxon>
        <taxon>Arachnida</taxon>
        <taxon>Araneae</taxon>
        <taxon>Araneomorphae</taxon>
        <taxon>Entelegynae</taxon>
        <taxon>Araneoidea</taxon>
        <taxon>Nephilidae</taxon>
        <taxon>Nephila</taxon>
    </lineage>
</organism>
<reference evidence="3" key="1">
    <citation type="submission" date="2020-08" db="EMBL/GenBank/DDBJ databases">
        <title>Multicomponent nature underlies the extraordinary mechanical properties of spider dragline silk.</title>
        <authorList>
            <person name="Kono N."/>
            <person name="Nakamura H."/>
            <person name="Mori M."/>
            <person name="Yoshida Y."/>
            <person name="Ohtoshi R."/>
            <person name="Malay A.D."/>
            <person name="Moran D.A.P."/>
            <person name="Tomita M."/>
            <person name="Numata K."/>
            <person name="Arakawa K."/>
        </authorList>
    </citation>
    <scope>NUCLEOTIDE SEQUENCE</scope>
</reference>
<dbReference type="OrthoDB" id="76453at2759"/>
<sequence>MNNLGATDIASEVVVTDTREVEIADILVGMPVETVTTCEVSEEQPLIALQPLLDANSQGIILQPQEEIVGADSESEGLCAFEHIPVSTNDVILDSTSVQPNKRGRKGKKNGNKGKLTGDQLSESKRAARRWDRKQVQIKTLEGEFSVTVWASGSDDEKKDCGEDSMTPEPDPDYTEYMTGKKALPGGIPGVDLSDPKQLAEFAKMKPRKQNDDIARTIACPHKAGIVHAFQKLWVKISHLEQVRILEKSTHSQKVQTSSDSDLTITDIKYEILLTQLHYLIKIVREYSNEIPSSSVNEDYCNNKLVSNQDCSSRSCRSDDDKRKDTHHKEHLPNISYSKVFLSTTGQLNNNQDNEKESANVPQVTAEIETSKHVSGPVITEKVSQNNGKPVSQSHYHLKLNDVPFILGASSSASHSVVANVQNIIALMKSHNKALCAPKIKCLPDGNSIVPKIRKTDTQDANKMLQELSNDLSKLALKQERLKAILDKKQSNSSDPISSDAMFKTTVKHLNMEDMKKSDMPRSSNDCTHSAIPSTVLQKNSKLQSRKKHSGYIDNQEKQIIPNMKLQINNDPQLARRKMLCSLKDFKKHLSEEDLSWH</sequence>
<keyword evidence="4" id="KW-1185">Reference proteome</keyword>
<feature type="region of interest" description="Disordered" evidence="2">
    <location>
        <begin position="307"/>
        <end position="330"/>
    </location>
</feature>
<protein>
    <submittedName>
        <fullName evidence="3">Transcriptional repressor protein YY1</fullName>
    </submittedName>
</protein>
<feature type="region of interest" description="Disordered" evidence="2">
    <location>
        <begin position="153"/>
        <end position="173"/>
    </location>
</feature>
<gene>
    <name evidence="3" type="primary">YY1</name>
    <name evidence="3" type="ORF">NPIL_361081</name>
</gene>
<evidence type="ECO:0000256" key="1">
    <source>
        <dbReference type="SAM" id="Coils"/>
    </source>
</evidence>
<feature type="coiled-coil region" evidence="1">
    <location>
        <begin position="458"/>
        <end position="485"/>
    </location>
</feature>
<evidence type="ECO:0000313" key="3">
    <source>
        <dbReference type="EMBL" id="GFT29883.1"/>
    </source>
</evidence>
<feature type="compositionally biased region" description="Basic and acidic residues" evidence="2">
    <location>
        <begin position="316"/>
        <end position="330"/>
    </location>
</feature>
<comment type="caution">
    <text evidence="3">The sequence shown here is derived from an EMBL/GenBank/DDBJ whole genome shotgun (WGS) entry which is preliminary data.</text>
</comment>
<accession>A0A8X6TL02</accession>
<dbReference type="AlphaFoldDB" id="A0A8X6TL02"/>
<proteinExistence type="predicted"/>
<keyword evidence="1" id="KW-0175">Coiled coil</keyword>
<name>A0A8X6TL02_NEPPI</name>
<dbReference type="Proteomes" id="UP000887013">
    <property type="component" value="Unassembled WGS sequence"/>
</dbReference>
<dbReference type="EMBL" id="BMAW01012674">
    <property type="protein sequence ID" value="GFT29883.1"/>
    <property type="molecule type" value="Genomic_DNA"/>
</dbReference>
<feature type="compositionally biased region" description="Basic residues" evidence="2">
    <location>
        <begin position="102"/>
        <end position="112"/>
    </location>
</feature>
<evidence type="ECO:0000313" key="4">
    <source>
        <dbReference type="Proteomes" id="UP000887013"/>
    </source>
</evidence>